<evidence type="ECO:0000256" key="3">
    <source>
        <dbReference type="ARBA" id="ARBA00022989"/>
    </source>
</evidence>
<dbReference type="PANTHER" id="PTHR21576:SF7">
    <property type="entry name" value="MAJOR FACILITATOR SUPERFAMILY PROTEIN"/>
    <property type="match status" value="1"/>
</dbReference>
<evidence type="ECO:0000256" key="2">
    <source>
        <dbReference type="ARBA" id="ARBA00022692"/>
    </source>
</evidence>
<keyword evidence="4 5" id="KW-0472">Membrane</keyword>
<dbReference type="AlphaFoldDB" id="A0AAN8YYX0"/>
<feature type="transmembrane region" description="Helical" evidence="5">
    <location>
        <begin position="74"/>
        <end position="93"/>
    </location>
</feature>
<comment type="subcellular location">
    <subcellularLocation>
        <location evidence="1">Membrane</location>
        <topology evidence="1">Multi-pass membrane protein</topology>
    </subcellularLocation>
</comment>
<protein>
    <submittedName>
        <fullName evidence="8">Nodulin-like</fullName>
    </submittedName>
</protein>
<evidence type="ECO:0000313" key="9">
    <source>
        <dbReference type="Proteomes" id="UP001370490"/>
    </source>
</evidence>
<feature type="transmembrane region" description="Helical" evidence="5">
    <location>
        <begin position="180"/>
        <end position="199"/>
    </location>
</feature>
<dbReference type="InterPro" id="IPR036259">
    <property type="entry name" value="MFS_trans_sf"/>
</dbReference>
<dbReference type="Proteomes" id="UP001370490">
    <property type="component" value="Unassembled WGS sequence"/>
</dbReference>
<keyword evidence="9" id="KW-1185">Reference proteome</keyword>
<evidence type="ECO:0000256" key="5">
    <source>
        <dbReference type="SAM" id="Phobius"/>
    </source>
</evidence>
<proteinExistence type="predicted"/>
<evidence type="ECO:0000256" key="1">
    <source>
        <dbReference type="ARBA" id="ARBA00004141"/>
    </source>
</evidence>
<dbReference type="InterPro" id="IPR010658">
    <property type="entry name" value="Nodulin-like"/>
</dbReference>
<accession>A0AAN8YYX0</accession>
<feature type="transmembrane region" description="Helical" evidence="5">
    <location>
        <begin position="254"/>
        <end position="275"/>
    </location>
</feature>
<feature type="domain" description="NFD4 C-terminal" evidence="7">
    <location>
        <begin position="168"/>
        <end position="386"/>
    </location>
</feature>
<dbReference type="InterPro" id="IPR056555">
    <property type="entry name" value="NFD4_C"/>
</dbReference>
<comment type="caution">
    <text evidence="8">The sequence shown here is derived from an EMBL/GenBank/DDBJ whole genome shotgun (WGS) entry which is preliminary data.</text>
</comment>
<feature type="transmembrane region" description="Helical" evidence="5">
    <location>
        <begin position="281"/>
        <end position="301"/>
    </location>
</feature>
<dbReference type="PANTHER" id="PTHR21576">
    <property type="entry name" value="UNCHARACTERIZED NODULIN-LIKE PROTEIN"/>
    <property type="match status" value="1"/>
</dbReference>
<gene>
    <name evidence="8" type="ORF">RJ641_016499</name>
</gene>
<feature type="domain" description="Nodulin-like" evidence="6">
    <location>
        <begin position="11"/>
        <end position="145"/>
    </location>
</feature>
<reference evidence="8 9" key="1">
    <citation type="submission" date="2023-12" db="EMBL/GenBank/DDBJ databases">
        <title>A high-quality genome assembly for Dillenia turbinata (Dilleniales).</title>
        <authorList>
            <person name="Chanderbali A."/>
        </authorList>
    </citation>
    <scope>NUCLEOTIDE SEQUENCE [LARGE SCALE GENOMIC DNA]</scope>
    <source>
        <strain evidence="8">LSX21</strain>
        <tissue evidence="8">Leaf</tissue>
    </source>
</reference>
<organism evidence="8 9">
    <name type="scientific">Dillenia turbinata</name>
    <dbReference type="NCBI Taxonomy" id="194707"/>
    <lineage>
        <taxon>Eukaryota</taxon>
        <taxon>Viridiplantae</taxon>
        <taxon>Streptophyta</taxon>
        <taxon>Embryophyta</taxon>
        <taxon>Tracheophyta</taxon>
        <taxon>Spermatophyta</taxon>
        <taxon>Magnoliopsida</taxon>
        <taxon>eudicotyledons</taxon>
        <taxon>Gunneridae</taxon>
        <taxon>Pentapetalae</taxon>
        <taxon>Dilleniales</taxon>
        <taxon>Dilleniaceae</taxon>
        <taxon>Dillenia</taxon>
    </lineage>
</organism>
<evidence type="ECO:0000313" key="8">
    <source>
        <dbReference type="EMBL" id="KAK6918077.1"/>
    </source>
</evidence>
<dbReference type="SUPFAM" id="SSF103473">
    <property type="entry name" value="MFS general substrate transporter"/>
    <property type="match status" value="1"/>
</dbReference>
<dbReference type="GO" id="GO:0016020">
    <property type="term" value="C:membrane"/>
    <property type="evidence" value="ECO:0007669"/>
    <property type="project" value="UniProtKB-SubCell"/>
</dbReference>
<feature type="transmembrane region" description="Helical" evidence="5">
    <location>
        <begin position="361"/>
        <end position="379"/>
    </location>
</feature>
<keyword evidence="2 5" id="KW-0812">Transmembrane</keyword>
<feature type="transmembrane region" description="Helical" evidence="5">
    <location>
        <begin position="114"/>
        <end position="132"/>
    </location>
</feature>
<evidence type="ECO:0000259" key="7">
    <source>
        <dbReference type="Pfam" id="PF23262"/>
    </source>
</evidence>
<keyword evidence="3 5" id="KW-1133">Transmembrane helix</keyword>
<name>A0AAN8YYX0_9MAGN</name>
<dbReference type="EMBL" id="JBAMMX010000022">
    <property type="protein sequence ID" value="KAK6918077.1"/>
    <property type="molecule type" value="Genomic_DNA"/>
</dbReference>
<evidence type="ECO:0000259" key="6">
    <source>
        <dbReference type="Pfam" id="PF06813"/>
    </source>
</evidence>
<evidence type="ECO:0000256" key="4">
    <source>
        <dbReference type="ARBA" id="ARBA00023136"/>
    </source>
</evidence>
<feature type="transmembrane region" description="Helical" evidence="5">
    <location>
        <begin position="12"/>
        <end position="34"/>
    </location>
</feature>
<dbReference type="Pfam" id="PF06813">
    <property type="entry name" value="Nodulin-like"/>
    <property type="match status" value="1"/>
</dbReference>
<sequence>MPMWHLSLVRIQVFLLCLLAGCSICWFNTVYYILHIQNFQTSQELAMSLTTSFNGLGAASYTLIAKAIDSDHPLYLLLNAFIPLLTSIIAFVVSIHRQSIIKSFPVDTDERESLIMFLLNILAAFTGLHLFILNTISYHALAAHVFFAVEENGCCKKLIEKDESPMHVEEHTVKMLVQSWGFWLYHVAYFCGGATGIVYSNNLGQFQNHLVMVQKLAPSLHSSPHARSSGTYHQLHQTTCIKNFPWQGMGGLQLAFLPLPMAFFLLAPSGSTMAFHVGTTLVALSSGFIFSVAVSIISEICGPKGLGINHNILITNIPLGSFFYGFLAAVIYDLNSKRSKEEVKMGEVMVCMGKQCYTHSFLLWGCFSLLGLTSSLLLFRRTRPVYDRLLIQRNQNWRQMFPMGIYSSSTDS</sequence>
<dbReference type="Pfam" id="PF23262">
    <property type="entry name" value="NFD4_C"/>
    <property type="match status" value="1"/>
</dbReference>
<feature type="transmembrane region" description="Helical" evidence="5">
    <location>
        <begin position="313"/>
        <end position="332"/>
    </location>
</feature>